<proteinExistence type="inferred from homology"/>
<keyword evidence="8" id="KW-0238">DNA-binding</keyword>
<evidence type="ECO:0000259" key="11">
    <source>
        <dbReference type="Pfam" id="PF13538"/>
    </source>
</evidence>
<dbReference type="GO" id="GO:0006310">
    <property type="term" value="P:DNA recombination"/>
    <property type="evidence" value="ECO:0007669"/>
    <property type="project" value="InterPro"/>
</dbReference>
<dbReference type="EMBL" id="CAFAAI010000323">
    <property type="protein sequence ID" value="CAB4812005.1"/>
    <property type="molecule type" value="Genomic_DNA"/>
</dbReference>
<dbReference type="GO" id="GO:0006302">
    <property type="term" value="P:double-strand break repair"/>
    <property type="evidence" value="ECO:0007669"/>
    <property type="project" value="InterPro"/>
</dbReference>
<dbReference type="GO" id="GO:0017116">
    <property type="term" value="F:single-stranded DNA helicase activity"/>
    <property type="evidence" value="ECO:0007669"/>
    <property type="project" value="TreeGrafter"/>
</dbReference>
<dbReference type="GO" id="GO:0005524">
    <property type="term" value="F:ATP binding"/>
    <property type="evidence" value="ECO:0007669"/>
    <property type="project" value="UniProtKB-KW"/>
</dbReference>
<dbReference type="InterPro" id="IPR006344">
    <property type="entry name" value="RecD"/>
</dbReference>
<dbReference type="InterPro" id="IPR027785">
    <property type="entry name" value="UvrD-like_helicase_C"/>
</dbReference>
<feature type="domain" description="RecBCD enzyme subunit RecD N-terminal" evidence="12">
    <location>
        <begin position="33"/>
        <end position="150"/>
    </location>
</feature>
<dbReference type="PANTHER" id="PTHR43788">
    <property type="entry name" value="DNA2/NAM7 HELICASE FAMILY MEMBER"/>
    <property type="match status" value="1"/>
</dbReference>
<dbReference type="SUPFAM" id="SSF52540">
    <property type="entry name" value="P-loop containing nucleoside triphosphate hydrolases"/>
    <property type="match status" value="2"/>
</dbReference>
<dbReference type="Pfam" id="PF13538">
    <property type="entry name" value="UvrD_C_2"/>
    <property type="match status" value="1"/>
</dbReference>
<evidence type="ECO:0000256" key="4">
    <source>
        <dbReference type="ARBA" id="ARBA00022801"/>
    </source>
</evidence>
<dbReference type="Pfam" id="PF13245">
    <property type="entry name" value="AAA_19"/>
    <property type="match status" value="1"/>
</dbReference>
<dbReference type="InterPro" id="IPR049550">
    <property type="entry name" value="RecD_N"/>
</dbReference>
<keyword evidence="1" id="KW-0540">Nuclease</keyword>
<evidence type="ECO:0000256" key="1">
    <source>
        <dbReference type="ARBA" id="ARBA00022722"/>
    </source>
</evidence>
<evidence type="ECO:0000256" key="2">
    <source>
        <dbReference type="ARBA" id="ARBA00022741"/>
    </source>
</evidence>
<evidence type="ECO:0000259" key="12">
    <source>
        <dbReference type="Pfam" id="PF21185"/>
    </source>
</evidence>
<keyword evidence="4" id="KW-0378">Hydrolase</keyword>
<dbReference type="CDD" id="cd17933">
    <property type="entry name" value="DEXSc_RecD-like"/>
    <property type="match status" value="1"/>
</dbReference>
<organism evidence="13">
    <name type="scientific">freshwater metagenome</name>
    <dbReference type="NCBI Taxonomy" id="449393"/>
    <lineage>
        <taxon>unclassified sequences</taxon>
        <taxon>metagenomes</taxon>
        <taxon>ecological metagenomes</taxon>
    </lineage>
</organism>
<gene>
    <name evidence="13" type="ORF">UFOPK2992_01643</name>
</gene>
<evidence type="ECO:0000313" key="13">
    <source>
        <dbReference type="EMBL" id="CAB4812005.1"/>
    </source>
</evidence>
<keyword evidence="6" id="KW-0269">Exonuclease</keyword>
<reference evidence="13" key="1">
    <citation type="submission" date="2020-05" db="EMBL/GenBank/DDBJ databases">
        <authorList>
            <person name="Chiriac C."/>
            <person name="Salcher M."/>
            <person name="Ghai R."/>
            <person name="Kavagutti S V."/>
        </authorList>
    </citation>
    <scope>NUCLEOTIDE SEQUENCE</scope>
</reference>
<evidence type="ECO:0000256" key="8">
    <source>
        <dbReference type="ARBA" id="ARBA00023125"/>
    </source>
</evidence>
<keyword evidence="9" id="KW-0234">DNA repair</keyword>
<dbReference type="GO" id="GO:0003677">
    <property type="term" value="F:DNA binding"/>
    <property type="evidence" value="ECO:0007669"/>
    <property type="project" value="UniProtKB-KW"/>
</dbReference>
<dbReference type="HAMAP" id="MF_01487">
    <property type="entry name" value="RecD"/>
    <property type="match status" value="1"/>
</dbReference>
<dbReference type="InterPro" id="IPR027417">
    <property type="entry name" value="P-loop_NTPase"/>
</dbReference>
<sequence>MTSSIAHTLVPTLAPSLASLQPWVDAGVFGVAELHATEVITRSDPQPTPLLHLGAALAVWAPLHGHVCIDLGQASLMAYAETANSHDSHDSDDPDAEATAPSAFETLVWPSTEQWTQALQASNVVRVVSAVDPEPMLDAHPLVLNGLKLYTQRQWVDECIVATSLRARCGGTSAGALSVGAEDLLGRLLPATELNPATHEHDPNTQHQAARMALSSTLGVIVGGPGTGKTHTIARLLAAMLVNASDRGIPLRIALAAPTGKAATRLREAIIAASGATEGGKALLPAEIADHLSRLPTTTVHRLLGPRGPNGTRFVHDATNPLPHDVVVIDETSMVSLPLMARLLEAVRSDATLLLVGDPDQLESIEVGSVLANVVDAARLVESPLHRHVVRLNRPRRQQAGSPIAPLTDAIRDNKPDDVVALLRAGANDAVTGLPLLTFVEHRDPNSATVLAAVRAAVSAPCAASLAAALDNRATDALHELTGVRVLCAHKRGPFGAETWNRTIEQWMLGHAASTRFYPGRALLITRNDPRTQLANGDTGVVVAQPDGTRAAFRIGDEVRLFAPAQLDSVETAFAMTIHKSQGSEYDTVVVVLPPETSPLIGRELLYTAVTRTTCRLIVVGTTEALRKAVQTPGSRITGLTSALASAHP</sequence>
<evidence type="ECO:0000256" key="9">
    <source>
        <dbReference type="ARBA" id="ARBA00023204"/>
    </source>
</evidence>
<keyword evidence="7" id="KW-0067">ATP-binding</keyword>
<evidence type="ECO:0000256" key="3">
    <source>
        <dbReference type="ARBA" id="ARBA00022763"/>
    </source>
</evidence>
<dbReference type="PANTHER" id="PTHR43788:SF6">
    <property type="entry name" value="DNA HELICASE B"/>
    <property type="match status" value="1"/>
</dbReference>
<dbReference type="NCBIfam" id="TIGR01447">
    <property type="entry name" value="recD"/>
    <property type="match status" value="1"/>
</dbReference>
<dbReference type="Pfam" id="PF21185">
    <property type="entry name" value="RecD_N"/>
    <property type="match status" value="1"/>
</dbReference>
<evidence type="ECO:0000256" key="6">
    <source>
        <dbReference type="ARBA" id="ARBA00022839"/>
    </source>
</evidence>
<dbReference type="Gene3D" id="3.40.50.300">
    <property type="entry name" value="P-loop containing nucleotide triphosphate hydrolases"/>
    <property type="match status" value="3"/>
</dbReference>
<evidence type="ECO:0000256" key="7">
    <source>
        <dbReference type="ARBA" id="ARBA00022840"/>
    </source>
</evidence>
<protein>
    <submittedName>
        <fullName evidence="13">Unannotated protein</fullName>
    </submittedName>
</protein>
<name>A0A6J6YTX6_9ZZZZ</name>
<evidence type="ECO:0000256" key="5">
    <source>
        <dbReference type="ARBA" id="ARBA00022806"/>
    </source>
</evidence>
<keyword evidence="5" id="KW-0347">Helicase</keyword>
<dbReference type="Gene3D" id="1.10.10.1020">
    <property type="entry name" value="RecBCD complex, subunit RecD, N-terminal domain"/>
    <property type="match status" value="1"/>
</dbReference>
<dbReference type="InterPro" id="IPR041851">
    <property type="entry name" value="RecD_N_sf"/>
</dbReference>
<keyword evidence="3" id="KW-0227">DNA damage</keyword>
<accession>A0A6J6YTX6</accession>
<dbReference type="AlphaFoldDB" id="A0A6J6YTX6"/>
<keyword evidence="2" id="KW-0547">Nucleotide-binding</keyword>
<dbReference type="GO" id="GO:0008854">
    <property type="term" value="F:exodeoxyribonuclease V activity"/>
    <property type="evidence" value="ECO:0007669"/>
    <property type="project" value="InterPro"/>
</dbReference>
<feature type="domain" description="UvrD-like helicase C-terminal" evidence="11">
    <location>
        <begin position="573"/>
        <end position="620"/>
    </location>
</feature>
<dbReference type="GO" id="GO:0009338">
    <property type="term" value="C:exodeoxyribonuclease V complex"/>
    <property type="evidence" value="ECO:0007669"/>
    <property type="project" value="InterPro"/>
</dbReference>
<dbReference type="InterPro" id="IPR050534">
    <property type="entry name" value="Coronavir_polyprotein_1ab"/>
</dbReference>
<keyword evidence="10" id="KW-0413">Isomerase</keyword>
<dbReference type="CDD" id="cd18809">
    <property type="entry name" value="SF1_C_RecD"/>
    <property type="match status" value="1"/>
</dbReference>
<evidence type="ECO:0000256" key="10">
    <source>
        <dbReference type="ARBA" id="ARBA00023235"/>
    </source>
</evidence>